<sequence length="159" mass="18108">MCRPFDPPMTKTKSLCPWVMRWFNSWANPSEDSIFPCISNVMTVDCGLILASIRWPSFSFTCSISLSLIFSGAFSSGTSMMSILVYGPKRFSYSAMACFQYFSFSFPTAKMVIFMSFGPPNCYQLSSYPQVINLFTLFPLIIPIFFAVFDIFLTFMPDF</sequence>
<feature type="transmembrane region" description="Helical" evidence="1">
    <location>
        <begin position="98"/>
        <end position="117"/>
    </location>
</feature>
<keyword evidence="1" id="KW-0812">Transmembrane</keyword>
<dbReference type="EMBL" id="CP000046">
    <property type="protein sequence ID" value="AAW37413.1"/>
    <property type="molecule type" value="Genomic_DNA"/>
</dbReference>
<evidence type="ECO:0000313" key="2">
    <source>
        <dbReference type="EMBL" id="AAW37413.1"/>
    </source>
</evidence>
<dbReference type="HOGENOM" id="CLU_1609772_0_0_9"/>
<organism evidence="2 3">
    <name type="scientific">Staphylococcus aureus (strain COL)</name>
    <dbReference type="NCBI Taxonomy" id="93062"/>
    <lineage>
        <taxon>Bacteria</taxon>
        <taxon>Bacillati</taxon>
        <taxon>Bacillota</taxon>
        <taxon>Bacilli</taxon>
        <taxon>Bacillales</taxon>
        <taxon>Staphylococcaceae</taxon>
        <taxon>Staphylococcus</taxon>
    </lineage>
</organism>
<dbReference type="Proteomes" id="UP000000530">
    <property type="component" value="Chromosome"/>
</dbReference>
<gene>
    <name evidence="2" type="ordered locus">SACOL0025</name>
</gene>
<accession>A0A0H2WXN2</accession>
<proteinExistence type="predicted"/>
<keyword evidence="1" id="KW-1133">Transmembrane helix</keyword>
<evidence type="ECO:0000256" key="1">
    <source>
        <dbReference type="SAM" id="Phobius"/>
    </source>
</evidence>
<dbReference type="KEGG" id="sac:SACOL0025"/>
<keyword evidence="1" id="KW-0472">Membrane</keyword>
<feature type="transmembrane region" description="Helical" evidence="1">
    <location>
        <begin position="137"/>
        <end position="156"/>
    </location>
</feature>
<name>A0A0H2WXN2_STAAC</name>
<protein>
    <submittedName>
        <fullName evidence="2">Uncharacterized protein</fullName>
    </submittedName>
</protein>
<feature type="transmembrane region" description="Helical" evidence="1">
    <location>
        <begin position="64"/>
        <end position="86"/>
    </location>
</feature>
<reference evidence="2 3" key="1">
    <citation type="journal article" date="2005" name="J. Bacteriol.">
        <title>Insights on evolution of virulence and resistance from the complete genome analysis of an early methicillin-resistant Staphylococcus aureus strain and a biofilm-producing methicillin-resistant Staphylococcus epidermidis strain.</title>
        <authorList>
            <person name="Gill S.R."/>
            <person name="Fouts D.E."/>
            <person name="Archer G.L."/>
            <person name="Mongodin E.F."/>
            <person name="Deboy R.T."/>
            <person name="Ravel J."/>
            <person name="Paulsen I.T."/>
            <person name="Kolonay J.F."/>
            <person name="Brinkac L."/>
            <person name="Beanan M."/>
            <person name="Dodson R.J."/>
            <person name="Daugherty S.C."/>
            <person name="Madupu R."/>
            <person name="Angiuoli S.V."/>
            <person name="Durkin A.S."/>
            <person name="Haft D.H."/>
            <person name="Vamathevan J."/>
            <person name="Khouri H."/>
            <person name="Utterback T."/>
            <person name="Lee C."/>
            <person name="Dimitrov G."/>
            <person name="Jiang L."/>
            <person name="Qin H."/>
            <person name="Weidman J."/>
            <person name="Tran K."/>
            <person name="Kang K."/>
            <person name="Hance I.R."/>
            <person name="Nelson K.E."/>
            <person name="Fraser C.M."/>
        </authorList>
    </citation>
    <scope>NUCLEOTIDE SEQUENCE [LARGE SCALE GENOMIC DNA]</scope>
    <source>
        <strain evidence="2 3">COL</strain>
    </source>
</reference>
<dbReference type="AlphaFoldDB" id="A0A0H2WXN2"/>
<evidence type="ECO:0000313" key="3">
    <source>
        <dbReference type="Proteomes" id="UP000000530"/>
    </source>
</evidence>